<dbReference type="InterPro" id="IPR056865">
    <property type="entry name" value="CCTL2_WNK"/>
</dbReference>
<feature type="region of interest" description="Disordered" evidence="1">
    <location>
        <begin position="544"/>
        <end position="583"/>
    </location>
</feature>
<feature type="region of interest" description="Disordered" evidence="1">
    <location>
        <begin position="1"/>
        <end position="70"/>
    </location>
</feature>
<sequence length="817" mass="85639">VAQQDAQPQLVGEVIPPDQQDGVRESGYYTLTSGSDSQQAFTQDGQYFGGNFGFGSYPGSSSQFQPVSSSYQQPQYQQTLTTGIASVSQSYLPTSVYQTVPQQTSQQQSSQQPTQQPSHQTSQQQVDQQQQQQQPHQQQQHQSEYYSHINSQVPVGSGTSAISSQHHMGMAQPQVLSSQGVIVGASSLVMASQPMAGLSHPLVMASVPMVVPSISSVAMSQHISQPVVSVMSQLSGITPQPPLSSQPLVLPTQPASLLSQASMIPSQPNVLSSLPQVFSQASVLPPHSQTVLPQSVGNISQAPVVSETSGIMPHLRMAPQSVVASQPLPVPQSITASQPGVATQPVIASQPVLVSQPIIGPLIADTSQSMVGTHPVIMPQPVVHSQPVVASQPLDASQAGISSQPGVASQSVCSVQAVMASQSVLTSHPEESSQAVIASQPLATSQSHGGVSQAESLALSSVSMPNVMALQGSSSELVQTVTPQSVVVPTLVPSQLSTIFMQPPGASTSVPESVSSILPSTTTSHPGVIQSHLLSVSTSQPSVASQQVTSAQPTVTMSQQGPSALQDGGLPSQSEGVASQPAALQCQPSVVPSLPGVVSSVPPLGASLSSSTVASDANQVETCPSPQILPDTYSHLLNDSAASESECSEHPADGSSSKQHMGRKKIRKKKTLDRFPKLTVLSVTDTMVECQLETVKQKTITFKFDITDNDPQDVAYKLVMTNLLPGNHAEVVINYIEDIIRQLQVNPNVLPVVSIPGLDSPGQQHSQDGPTRSPSASRRHRDDPETRHEEGGDSAPPTPSKRAEHRESLSHGSTSPV</sequence>
<protein>
    <recommendedName>
        <fullName evidence="2">Serine/threonine-protein kinase WNK CCTL2 domain-containing protein</fullName>
    </recommendedName>
</protein>
<evidence type="ECO:0000313" key="3">
    <source>
        <dbReference type="EMBL" id="KAK8749874.1"/>
    </source>
</evidence>
<accession>A0AAW0YAN2</accession>
<dbReference type="EMBL" id="JARKIK010000008">
    <property type="protein sequence ID" value="KAK8749874.1"/>
    <property type="molecule type" value="Genomic_DNA"/>
</dbReference>
<dbReference type="Gene3D" id="3.10.20.90">
    <property type="entry name" value="Phosphatidylinositol 3-kinase Catalytic Subunit, Chain A, domain 1"/>
    <property type="match status" value="1"/>
</dbReference>
<proteinExistence type="predicted"/>
<feature type="region of interest" description="Disordered" evidence="1">
    <location>
        <begin position="639"/>
        <end position="668"/>
    </location>
</feature>
<dbReference type="Pfam" id="PF24889">
    <property type="entry name" value="CCTL2_WNK"/>
    <property type="match status" value="1"/>
</dbReference>
<feature type="compositionally biased region" description="Polar residues" evidence="1">
    <location>
        <begin position="29"/>
        <end position="45"/>
    </location>
</feature>
<feature type="non-terminal residue" evidence="3">
    <location>
        <position position="817"/>
    </location>
</feature>
<feature type="compositionally biased region" description="Low complexity" evidence="1">
    <location>
        <begin position="98"/>
        <end position="143"/>
    </location>
</feature>
<evidence type="ECO:0000313" key="4">
    <source>
        <dbReference type="Proteomes" id="UP001445076"/>
    </source>
</evidence>
<feature type="compositionally biased region" description="Basic and acidic residues" evidence="1">
    <location>
        <begin position="780"/>
        <end position="791"/>
    </location>
</feature>
<name>A0AAW0YAN2_CHEQU</name>
<feature type="region of interest" description="Disordered" evidence="1">
    <location>
        <begin position="98"/>
        <end position="144"/>
    </location>
</feature>
<reference evidence="3 4" key="1">
    <citation type="journal article" date="2024" name="BMC Genomics">
        <title>Genome assembly of redclaw crayfish (Cherax quadricarinatus) provides insights into its immune adaptation and hypoxia tolerance.</title>
        <authorList>
            <person name="Liu Z."/>
            <person name="Zheng J."/>
            <person name="Li H."/>
            <person name="Fang K."/>
            <person name="Wang S."/>
            <person name="He J."/>
            <person name="Zhou D."/>
            <person name="Weng S."/>
            <person name="Chi M."/>
            <person name="Gu Z."/>
            <person name="He J."/>
            <person name="Li F."/>
            <person name="Wang M."/>
        </authorList>
    </citation>
    <scope>NUCLEOTIDE SEQUENCE [LARGE SCALE GENOMIC DNA]</scope>
    <source>
        <strain evidence="3">ZL_2023a</strain>
    </source>
</reference>
<feature type="non-terminal residue" evidence="3">
    <location>
        <position position="1"/>
    </location>
</feature>
<dbReference type="AlphaFoldDB" id="A0AAW0YAN2"/>
<feature type="compositionally biased region" description="Polar residues" evidence="1">
    <location>
        <begin position="544"/>
        <end position="563"/>
    </location>
</feature>
<dbReference type="Proteomes" id="UP001445076">
    <property type="component" value="Unassembled WGS sequence"/>
</dbReference>
<feature type="region of interest" description="Disordered" evidence="1">
    <location>
        <begin position="755"/>
        <end position="817"/>
    </location>
</feature>
<feature type="domain" description="Serine/threonine-protein kinase WNK CCTL2" evidence="2">
    <location>
        <begin position="676"/>
        <end position="748"/>
    </location>
</feature>
<evidence type="ECO:0000256" key="1">
    <source>
        <dbReference type="SAM" id="MobiDB-lite"/>
    </source>
</evidence>
<comment type="caution">
    <text evidence="3">The sequence shown here is derived from an EMBL/GenBank/DDBJ whole genome shotgun (WGS) entry which is preliminary data.</text>
</comment>
<keyword evidence="4" id="KW-1185">Reference proteome</keyword>
<organism evidence="3 4">
    <name type="scientific">Cherax quadricarinatus</name>
    <name type="common">Australian red claw crayfish</name>
    <dbReference type="NCBI Taxonomy" id="27406"/>
    <lineage>
        <taxon>Eukaryota</taxon>
        <taxon>Metazoa</taxon>
        <taxon>Ecdysozoa</taxon>
        <taxon>Arthropoda</taxon>
        <taxon>Crustacea</taxon>
        <taxon>Multicrustacea</taxon>
        <taxon>Malacostraca</taxon>
        <taxon>Eumalacostraca</taxon>
        <taxon>Eucarida</taxon>
        <taxon>Decapoda</taxon>
        <taxon>Pleocyemata</taxon>
        <taxon>Astacidea</taxon>
        <taxon>Parastacoidea</taxon>
        <taxon>Parastacidae</taxon>
        <taxon>Cherax</taxon>
    </lineage>
</organism>
<evidence type="ECO:0000259" key="2">
    <source>
        <dbReference type="Pfam" id="PF24889"/>
    </source>
</evidence>
<feature type="compositionally biased region" description="Low complexity" evidence="1">
    <location>
        <begin position="60"/>
        <end position="70"/>
    </location>
</feature>
<gene>
    <name evidence="3" type="ORF">OTU49_015105</name>
</gene>
<feature type="compositionally biased region" description="Polar residues" evidence="1">
    <location>
        <begin position="761"/>
        <end position="776"/>
    </location>
</feature>